<evidence type="ECO:0000256" key="1">
    <source>
        <dbReference type="SAM" id="MobiDB-lite"/>
    </source>
</evidence>
<evidence type="ECO:0000313" key="2">
    <source>
        <dbReference type="EMBL" id="PIL22635.1"/>
    </source>
</evidence>
<evidence type="ECO:0000313" key="3">
    <source>
        <dbReference type="Proteomes" id="UP000230002"/>
    </source>
</evidence>
<reference evidence="2 3" key="1">
    <citation type="journal article" date="2015" name="Sci. Rep.">
        <title>Chromosome-level genome map provides insights into diverse defense mechanisms in the medicinal fungus Ganoderma sinense.</title>
        <authorList>
            <person name="Zhu Y."/>
            <person name="Xu J."/>
            <person name="Sun C."/>
            <person name="Zhou S."/>
            <person name="Xu H."/>
            <person name="Nelson D.R."/>
            <person name="Qian J."/>
            <person name="Song J."/>
            <person name="Luo H."/>
            <person name="Xiang L."/>
            <person name="Li Y."/>
            <person name="Xu Z."/>
            <person name="Ji A."/>
            <person name="Wang L."/>
            <person name="Lu S."/>
            <person name="Hayward A."/>
            <person name="Sun W."/>
            <person name="Li X."/>
            <person name="Schwartz D.C."/>
            <person name="Wang Y."/>
            <person name="Chen S."/>
        </authorList>
    </citation>
    <scope>NUCLEOTIDE SEQUENCE [LARGE SCALE GENOMIC DNA]</scope>
    <source>
        <strain evidence="2 3">ZZ0214-1</strain>
    </source>
</reference>
<feature type="compositionally biased region" description="Basic and acidic residues" evidence="1">
    <location>
        <begin position="1"/>
        <end position="25"/>
    </location>
</feature>
<keyword evidence="3" id="KW-1185">Reference proteome</keyword>
<protein>
    <submittedName>
        <fullName evidence="2">Uncharacterized protein</fullName>
    </submittedName>
</protein>
<dbReference type="Proteomes" id="UP000230002">
    <property type="component" value="Unassembled WGS sequence"/>
</dbReference>
<sequence>MKTKMGRGEPRAPSEDKELQEHLDVITEGSPRGLGRRRRARGTERVEATMRWAYEETSMWLRGGLGVPGGRAAGGNSSSARGGPPVCMNAYQKGKAVEPQLVLDNLCSWNMASSP</sequence>
<organism evidence="2 3">
    <name type="scientific">Ganoderma sinense ZZ0214-1</name>
    <dbReference type="NCBI Taxonomy" id="1077348"/>
    <lineage>
        <taxon>Eukaryota</taxon>
        <taxon>Fungi</taxon>
        <taxon>Dikarya</taxon>
        <taxon>Basidiomycota</taxon>
        <taxon>Agaricomycotina</taxon>
        <taxon>Agaricomycetes</taxon>
        <taxon>Polyporales</taxon>
        <taxon>Polyporaceae</taxon>
        <taxon>Ganoderma</taxon>
    </lineage>
</organism>
<feature type="region of interest" description="Disordered" evidence="1">
    <location>
        <begin position="1"/>
        <end position="44"/>
    </location>
</feature>
<dbReference type="AlphaFoldDB" id="A0A2G8RM92"/>
<proteinExistence type="predicted"/>
<comment type="caution">
    <text evidence="2">The sequence shown here is derived from an EMBL/GenBank/DDBJ whole genome shotgun (WGS) entry which is preliminary data.</text>
</comment>
<name>A0A2G8RM92_9APHY</name>
<accession>A0A2G8RM92</accession>
<gene>
    <name evidence="2" type="ORF">GSI_15326</name>
</gene>
<dbReference type="EMBL" id="AYKW01000069">
    <property type="protein sequence ID" value="PIL22635.1"/>
    <property type="molecule type" value="Genomic_DNA"/>
</dbReference>